<proteinExistence type="predicted"/>
<dbReference type="PROSITE" id="PS00518">
    <property type="entry name" value="ZF_RING_1"/>
    <property type="match status" value="1"/>
</dbReference>
<evidence type="ECO:0000256" key="5">
    <source>
        <dbReference type="SAM" id="MobiDB-lite"/>
    </source>
</evidence>
<accession>A0ABY7FJI6</accession>
<evidence type="ECO:0000256" key="2">
    <source>
        <dbReference type="ARBA" id="ARBA00022771"/>
    </source>
</evidence>
<dbReference type="EMBL" id="CP111023">
    <property type="protein sequence ID" value="WAR21494.1"/>
    <property type="molecule type" value="Genomic_DNA"/>
</dbReference>
<dbReference type="SUPFAM" id="SSF57850">
    <property type="entry name" value="RING/U-box"/>
    <property type="match status" value="1"/>
</dbReference>
<reference evidence="7" key="1">
    <citation type="submission" date="2022-11" db="EMBL/GenBank/DDBJ databases">
        <title>Centuries of genome instability and evolution in soft-shell clam transmissible cancer (bioRxiv).</title>
        <authorList>
            <person name="Hart S.F.M."/>
            <person name="Yonemitsu M.A."/>
            <person name="Giersch R.M."/>
            <person name="Beal B.F."/>
            <person name="Arriagada G."/>
            <person name="Davis B.W."/>
            <person name="Ostrander E.A."/>
            <person name="Goff S.P."/>
            <person name="Metzger M.J."/>
        </authorList>
    </citation>
    <scope>NUCLEOTIDE SEQUENCE</scope>
    <source>
        <strain evidence="7">MELC-2E11</strain>
        <tissue evidence="7">Siphon/mantle</tissue>
    </source>
</reference>
<keyword evidence="3" id="KW-0862">Zinc</keyword>
<protein>
    <recommendedName>
        <fullName evidence="6">RING-type domain-containing protein</fullName>
    </recommendedName>
</protein>
<keyword evidence="2 4" id="KW-0863">Zinc-finger</keyword>
<feature type="domain" description="RING-type" evidence="6">
    <location>
        <begin position="370"/>
        <end position="407"/>
    </location>
</feature>
<evidence type="ECO:0000313" key="7">
    <source>
        <dbReference type="EMBL" id="WAR21494.1"/>
    </source>
</evidence>
<keyword evidence="8" id="KW-1185">Reference proteome</keyword>
<evidence type="ECO:0000256" key="3">
    <source>
        <dbReference type="ARBA" id="ARBA00022833"/>
    </source>
</evidence>
<feature type="region of interest" description="Disordered" evidence="5">
    <location>
        <begin position="1"/>
        <end position="38"/>
    </location>
</feature>
<evidence type="ECO:0000256" key="1">
    <source>
        <dbReference type="ARBA" id="ARBA00022723"/>
    </source>
</evidence>
<evidence type="ECO:0000313" key="8">
    <source>
        <dbReference type="Proteomes" id="UP001164746"/>
    </source>
</evidence>
<keyword evidence="1" id="KW-0479">Metal-binding</keyword>
<dbReference type="PROSITE" id="PS50089">
    <property type="entry name" value="ZF_RING_2"/>
    <property type="match status" value="1"/>
</dbReference>
<dbReference type="InterPro" id="IPR013083">
    <property type="entry name" value="Znf_RING/FYVE/PHD"/>
</dbReference>
<evidence type="ECO:0000259" key="6">
    <source>
        <dbReference type="PROSITE" id="PS50089"/>
    </source>
</evidence>
<gene>
    <name evidence="7" type="ORF">MAR_015468</name>
</gene>
<organism evidence="7 8">
    <name type="scientific">Mya arenaria</name>
    <name type="common">Soft-shell clam</name>
    <dbReference type="NCBI Taxonomy" id="6604"/>
    <lineage>
        <taxon>Eukaryota</taxon>
        <taxon>Metazoa</taxon>
        <taxon>Spiralia</taxon>
        <taxon>Lophotrochozoa</taxon>
        <taxon>Mollusca</taxon>
        <taxon>Bivalvia</taxon>
        <taxon>Autobranchia</taxon>
        <taxon>Heteroconchia</taxon>
        <taxon>Euheterodonta</taxon>
        <taxon>Imparidentia</taxon>
        <taxon>Neoheterodontei</taxon>
        <taxon>Myida</taxon>
        <taxon>Myoidea</taxon>
        <taxon>Myidae</taxon>
        <taxon>Mya</taxon>
    </lineage>
</organism>
<dbReference type="Gene3D" id="3.30.40.10">
    <property type="entry name" value="Zinc/RING finger domain, C3HC4 (zinc finger)"/>
    <property type="match status" value="1"/>
</dbReference>
<dbReference type="InterPro" id="IPR001841">
    <property type="entry name" value="Znf_RING"/>
</dbReference>
<sequence>MDSASLRSDESYTPIDRQRATTKARYGRESTVTPSSDAESVSCLTPSTLGAGRGTLPCDVCEIEANHASRYCPHCCQKMCGLCEEMHARFGGTLRHTTVQCMSKSKHVDEDLLQIFRERYGLNFCQAVDLIKTELGLQVCANYISSSVTLLADDDQVLDLVCDTVKQLGNDTINQSKDITKRVKQGKIEWTICGESAIITLKLFVDKMTLFSEHHSVVVTVFSNGTRTSWTKFVEASSDRCSSQSGRISRQADQYLRQAQKKHLFDSMSDLRDIDTKITVTCDPEAYTEVDYGLRDIVDALHTVAMEEVARPDSDVFRLRVYALLKETDSNVLCLVKQTDSGYKLGIRAKDKDTVQATKQEFLSIFCKECSHCQRECSSPVYLACKHVLCSGCVDPSLTTTAQCPLCADQLREKTPIISLQVQAFQALDRTLDRPLHQPLDKTYLGNRARTTKSSYTAQTQVSLQRKEWKRVTGGLGRLRALLEQNFGLRVGGTGDRLAIYGHQQEILDLAVHTLEHLNESVPKT</sequence>
<name>A0ABY7FJI6_MYAAR</name>
<dbReference type="Proteomes" id="UP001164746">
    <property type="component" value="Chromosome 12"/>
</dbReference>
<feature type="non-terminal residue" evidence="7">
    <location>
        <position position="1"/>
    </location>
</feature>
<dbReference type="InterPro" id="IPR017907">
    <property type="entry name" value="Znf_RING_CS"/>
</dbReference>
<evidence type="ECO:0000256" key="4">
    <source>
        <dbReference type="PROSITE-ProRule" id="PRU00175"/>
    </source>
</evidence>